<feature type="domain" description="DH" evidence="2">
    <location>
        <begin position="259"/>
        <end position="444"/>
    </location>
</feature>
<dbReference type="SUPFAM" id="SSF48065">
    <property type="entry name" value="DBL homology domain (DH-domain)"/>
    <property type="match status" value="1"/>
</dbReference>
<keyword evidence="4" id="KW-1185">Reference proteome</keyword>
<dbReference type="STRING" id="33528.ENSGAFP00000018733"/>
<dbReference type="PANTHER" id="PTHR46944">
    <property type="entry name" value="RHO GUANINE NUCLEOTIDE EXCHANGE FACTOR 33"/>
    <property type="match status" value="1"/>
</dbReference>
<name>A0A315UUP0_GAMAF</name>
<dbReference type="Pfam" id="PF00621">
    <property type="entry name" value="RhoGEF"/>
    <property type="match status" value="1"/>
</dbReference>
<feature type="compositionally biased region" description="Basic and acidic residues" evidence="1">
    <location>
        <begin position="866"/>
        <end position="875"/>
    </location>
</feature>
<dbReference type="InterPro" id="IPR035899">
    <property type="entry name" value="DBL_dom_sf"/>
</dbReference>
<reference evidence="3 4" key="1">
    <citation type="journal article" date="2018" name="G3 (Bethesda)">
        <title>A High-Quality Reference Genome for the Invasive Mosquitofish Gambusia affinis Using a Chicago Library.</title>
        <authorList>
            <person name="Hoffberg S.L."/>
            <person name="Troendle N.J."/>
            <person name="Glenn T.C."/>
            <person name="Mahmud O."/>
            <person name="Louha S."/>
            <person name="Chalopin D."/>
            <person name="Bennetzen J.L."/>
            <person name="Mauricio R."/>
        </authorList>
    </citation>
    <scope>NUCLEOTIDE SEQUENCE [LARGE SCALE GENOMIC DNA]</scope>
    <source>
        <strain evidence="3">NE01/NJP1002.9</strain>
        <tissue evidence="3">Muscle</tissue>
    </source>
</reference>
<feature type="compositionally biased region" description="Basic and acidic residues" evidence="1">
    <location>
        <begin position="835"/>
        <end position="859"/>
    </location>
</feature>
<dbReference type="Gene3D" id="1.20.900.10">
    <property type="entry name" value="Dbl homology (DH) domain"/>
    <property type="match status" value="1"/>
</dbReference>
<dbReference type="SMART" id="SM00325">
    <property type="entry name" value="RhoGEF"/>
    <property type="match status" value="1"/>
</dbReference>
<organism evidence="3 4">
    <name type="scientific">Gambusia affinis</name>
    <name type="common">Western mosquitofish</name>
    <name type="synonym">Heterandria affinis</name>
    <dbReference type="NCBI Taxonomy" id="33528"/>
    <lineage>
        <taxon>Eukaryota</taxon>
        <taxon>Metazoa</taxon>
        <taxon>Chordata</taxon>
        <taxon>Craniata</taxon>
        <taxon>Vertebrata</taxon>
        <taxon>Euteleostomi</taxon>
        <taxon>Actinopterygii</taxon>
        <taxon>Neopterygii</taxon>
        <taxon>Teleostei</taxon>
        <taxon>Neoteleostei</taxon>
        <taxon>Acanthomorphata</taxon>
        <taxon>Ovalentaria</taxon>
        <taxon>Atherinomorphae</taxon>
        <taxon>Cyprinodontiformes</taxon>
        <taxon>Poeciliidae</taxon>
        <taxon>Poeciliinae</taxon>
        <taxon>Gambusia</taxon>
    </lineage>
</organism>
<feature type="region of interest" description="Disordered" evidence="1">
    <location>
        <begin position="749"/>
        <end position="782"/>
    </location>
</feature>
<evidence type="ECO:0000313" key="4">
    <source>
        <dbReference type="Proteomes" id="UP000250572"/>
    </source>
</evidence>
<dbReference type="GO" id="GO:0005085">
    <property type="term" value="F:guanyl-nucleotide exchange factor activity"/>
    <property type="evidence" value="ECO:0007669"/>
    <property type="project" value="InterPro"/>
</dbReference>
<dbReference type="InterPro" id="IPR000219">
    <property type="entry name" value="DH_dom"/>
</dbReference>
<feature type="region of interest" description="Disordered" evidence="1">
    <location>
        <begin position="164"/>
        <end position="189"/>
    </location>
</feature>
<feature type="region of interest" description="Disordered" evidence="1">
    <location>
        <begin position="668"/>
        <end position="689"/>
    </location>
</feature>
<feature type="compositionally biased region" description="Acidic residues" evidence="1">
    <location>
        <begin position="46"/>
        <end position="63"/>
    </location>
</feature>
<feature type="compositionally biased region" description="Polar residues" evidence="1">
    <location>
        <begin position="756"/>
        <end position="765"/>
    </location>
</feature>
<gene>
    <name evidence="3" type="ORF">CCH79_00015821</name>
</gene>
<dbReference type="PANTHER" id="PTHR46944:SF1">
    <property type="entry name" value="RHO GUANINE NUCLEOTIDE EXCHANGE FACTOR 33"/>
    <property type="match status" value="1"/>
</dbReference>
<feature type="region of interest" description="Disordered" evidence="1">
    <location>
        <begin position="553"/>
        <end position="579"/>
    </location>
</feature>
<feature type="region of interest" description="Disordered" evidence="1">
    <location>
        <begin position="801"/>
        <end position="875"/>
    </location>
</feature>
<proteinExistence type="predicted"/>
<dbReference type="PROSITE" id="PS50010">
    <property type="entry name" value="DH_2"/>
    <property type="match status" value="1"/>
</dbReference>
<feature type="region of interest" description="Disordered" evidence="1">
    <location>
        <begin position="44"/>
        <end position="63"/>
    </location>
</feature>
<accession>A0A315UUP0</accession>
<dbReference type="AlphaFoldDB" id="A0A315UUP0"/>
<feature type="compositionally biased region" description="Basic and acidic residues" evidence="1">
    <location>
        <begin position="807"/>
        <end position="823"/>
    </location>
</feature>
<sequence>MIRDGRKHDEKKWRDSCGIWGRTRYLRTARTELDRAQKDYLKMENDGTEAEEKLEDLPEDTAEGVEKCPQEISKVQGLLVELREGLRAAVAELGDLRQRDHVLEEKLHAHQTEVEDKIMGLKNSLNTFKEELNVALFHIRETSNRQREAQRRMELLQIESNKDVIPLPHRSSSRKSSRSDVLASSGDEHICTPSQSELSVYQSFFPTLPQAESPQRSNTSTQTSTSDQEAQQQKSPSWGEKMNNRDQMEISNNQTENNKRQRAALELLESERVYVSHLSLLLKANISFNGAEAPTTKDKRPFPSSLRFLIQQHLELLHTLQERVLRCQWQGIMGDVFMRLTSKESDFLDFYISYLKELPDCLSVVSMLASSSMKSAAFVDCDVVGDESRPSLYTLLLQPVQRIPEYLLLLQGLLRQTDADHPDYYLLLVCIQQFRSFTAQHHHLLQHNQELLLLNRKEVQRSEQMAGTKPPHSHRSNMKQLLKTVEGGIQTSNIGSPYPGSNAILEHANMVKRRKQCLLEQIQSHRFQDWDHSQDPQSRCYSAEWPSQVPFFSHHLDSRNPKQTGLGSIPESEMSERSCQHNQVPTRPAEFRQVQPGSALADALGEFLLPPDPPGMESLYDEDGVSLHDASLFDQCSSASSDSSIDIAFVKCPKVPQGSHHAVATNVPTNRDVFGNGGSPGNGYSKLPNRGCVSPDEAVMTRRNLHRPLQASQRQSKSLNGLQMENTVSGLDVGPLSDHLQRMGLGSHAKLERQGSKGSKCSTPSHKVHSPLGNTDKQSPDLHGLLSIESGIQSWADESKWGSTTEENNHTPFSERSRKDKGGFRSSFKKLFKKKAADEKKEKGGEKTPENQNGEHETSMKTPKLVHLEINRGTA</sequence>
<feature type="region of interest" description="Disordered" evidence="1">
    <location>
        <begin position="208"/>
        <end position="243"/>
    </location>
</feature>
<feature type="non-terminal residue" evidence="3">
    <location>
        <position position="875"/>
    </location>
</feature>
<dbReference type="InterPro" id="IPR042849">
    <property type="entry name" value="ARHGEF33"/>
</dbReference>
<feature type="compositionally biased region" description="Low complexity" evidence="1">
    <location>
        <begin position="213"/>
        <end position="233"/>
    </location>
</feature>
<dbReference type="EMBL" id="NHOQ01002889">
    <property type="protein sequence ID" value="PWA14040.1"/>
    <property type="molecule type" value="Genomic_DNA"/>
</dbReference>
<dbReference type="Proteomes" id="UP000250572">
    <property type="component" value="Unassembled WGS sequence"/>
</dbReference>
<protein>
    <recommendedName>
        <fullName evidence="2">DH domain-containing protein</fullName>
    </recommendedName>
</protein>
<evidence type="ECO:0000259" key="2">
    <source>
        <dbReference type="PROSITE" id="PS50010"/>
    </source>
</evidence>
<evidence type="ECO:0000256" key="1">
    <source>
        <dbReference type="SAM" id="MobiDB-lite"/>
    </source>
</evidence>
<comment type="caution">
    <text evidence="3">The sequence shown here is derived from an EMBL/GenBank/DDBJ whole genome shotgun (WGS) entry which is preliminary data.</text>
</comment>
<evidence type="ECO:0000313" key="3">
    <source>
        <dbReference type="EMBL" id="PWA14040.1"/>
    </source>
</evidence>